<evidence type="ECO:0000313" key="3">
    <source>
        <dbReference type="EMBL" id="GAA2000874.1"/>
    </source>
</evidence>
<feature type="domain" description="Zinc finger CGNR" evidence="2">
    <location>
        <begin position="160"/>
        <end position="199"/>
    </location>
</feature>
<dbReference type="Proteomes" id="UP001499854">
    <property type="component" value="Unassembled WGS sequence"/>
</dbReference>
<dbReference type="SUPFAM" id="SSF160904">
    <property type="entry name" value="Jann2411-like"/>
    <property type="match status" value="1"/>
</dbReference>
<dbReference type="PANTHER" id="PTHR35525">
    <property type="entry name" value="BLL6575 PROTEIN"/>
    <property type="match status" value="1"/>
</dbReference>
<reference evidence="4" key="1">
    <citation type="journal article" date="2019" name="Int. J. Syst. Evol. Microbiol.">
        <title>The Global Catalogue of Microorganisms (GCM) 10K type strain sequencing project: providing services to taxonomists for standard genome sequencing and annotation.</title>
        <authorList>
            <consortium name="The Broad Institute Genomics Platform"/>
            <consortium name="The Broad Institute Genome Sequencing Center for Infectious Disease"/>
            <person name="Wu L."/>
            <person name="Ma J."/>
        </authorList>
    </citation>
    <scope>NUCLEOTIDE SEQUENCE [LARGE SCALE GENOMIC DNA]</scope>
    <source>
        <strain evidence="4">JCM 16013</strain>
    </source>
</reference>
<dbReference type="InterPro" id="IPR010852">
    <property type="entry name" value="ABATE"/>
</dbReference>
<dbReference type="Pfam" id="PF07336">
    <property type="entry name" value="ABATE"/>
    <property type="match status" value="1"/>
</dbReference>
<gene>
    <name evidence="3" type="ORF">GCM10009838_78130</name>
</gene>
<dbReference type="Pfam" id="PF11706">
    <property type="entry name" value="zf-CGNR"/>
    <property type="match status" value="1"/>
</dbReference>
<evidence type="ECO:0000256" key="1">
    <source>
        <dbReference type="SAM" id="MobiDB-lite"/>
    </source>
</evidence>
<dbReference type="PANTHER" id="PTHR35525:SF3">
    <property type="entry name" value="BLL6575 PROTEIN"/>
    <property type="match status" value="1"/>
</dbReference>
<keyword evidence="4" id="KW-1185">Reference proteome</keyword>
<evidence type="ECO:0000259" key="2">
    <source>
        <dbReference type="Pfam" id="PF11706"/>
    </source>
</evidence>
<protein>
    <submittedName>
        <fullName evidence="3">CGNR zinc finger domain-containing protein</fullName>
    </submittedName>
</protein>
<organism evidence="3 4">
    <name type="scientific">Catenulispora subtropica</name>
    <dbReference type="NCBI Taxonomy" id="450798"/>
    <lineage>
        <taxon>Bacteria</taxon>
        <taxon>Bacillati</taxon>
        <taxon>Actinomycetota</taxon>
        <taxon>Actinomycetes</taxon>
        <taxon>Catenulisporales</taxon>
        <taxon>Catenulisporaceae</taxon>
        <taxon>Catenulispora</taxon>
    </lineage>
</organism>
<dbReference type="EMBL" id="BAAAQM010000069">
    <property type="protein sequence ID" value="GAA2000874.1"/>
    <property type="molecule type" value="Genomic_DNA"/>
</dbReference>
<feature type="region of interest" description="Disordered" evidence="1">
    <location>
        <begin position="1"/>
        <end position="20"/>
    </location>
</feature>
<name>A0ABP5EP51_9ACTN</name>
<evidence type="ECO:0000313" key="4">
    <source>
        <dbReference type="Proteomes" id="UP001499854"/>
    </source>
</evidence>
<dbReference type="InterPro" id="IPR021005">
    <property type="entry name" value="Znf_CGNR"/>
</dbReference>
<dbReference type="Gene3D" id="1.10.3300.10">
    <property type="entry name" value="Jann2411-like domain"/>
    <property type="match status" value="1"/>
</dbReference>
<dbReference type="RefSeq" id="WP_344662252.1">
    <property type="nucleotide sequence ID" value="NZ_BAAAQM010000069.1"/>
</dbReference>
<sequence length="207" mass="21930">MVERHAGSEPELTSGPVPGAAAEDEFVGNALCLDFANTLNARPRPTRDHLDAAETLAAWAHAAGLGDAATVAAVAADPAYLAAARELREAIYRTFSAVAAGTRPAAADLAAILAVHAEAVGAARLEPDGDRFTLTWPDPDPRWPIAVSAAHLLQDGPLDRVGECPSCHWLFLDTSRNGRRRWCSMATCGSRIKAQRHYASKSGRADL</sequence>
<dbReference type="InterPro" id="IPR023286">
    <property type="entry name" value="ABATE_dom_sf"/>
</dbReference>
<comment type="caution">
    <text evidence="3">The sequence shown here is derived from an EMBL/GenBank/DDBJ whole genome shotgun (WGS) entry which is preliminary data.</text>
</comment>
<proteinExistence type="predicted"/>
<accession>A0ABP5EP51</accession>